<comment type="caution">
    <text evidence="4">The sequence shown here is derived from an EMBL/GenBank/DDBJ whole genome shotgun (WGS) entry which is preliminary data.</text>
</comment>
<evidence type="ECO:0000256" key="2">
    <source>
        <dbReference type="PIRNR" id="PIRNR006429"/>
    </source>
</evidence>
<proteinExistence type="inferred from homology"/>
<dbReference type="Proteomes" id="UP000657177">
    <property type="component" value="Unassembled WGS sequence"/>
</dbReference>
<reference evidence="4" key="1">
    <citation type="submission" date="2020-06" db="EMBL/GenBank/DDBJ databases">
        <title>Novel chitinolytic bacterium.</title>
        <authorList>
            <person name="Ungkulpasvich U."/>
            <person name="Kosugi A."/>
            <person name="Uke A."/>
        </authorList>
    </citation>
    <scope>NUCLEOTIDE SEQUENCE</scope>
    <source>
        <strain evidence="4">UUS1-1</strain>
    </source>
</reference>
<dbReference type="RefSeq" id="WP_181338711.1">
    <property type="nucleotide sequence ID" value="NZ_JAAKDE010000003.1"/>
</dbReference>
<organism evidence="4 5">
    <name type="scientific">Capillibacterium thermochitinicola</name>
    <dbReference type="NCBI Taxonomy" id="2699427"/>
    <lineage>
        <taxon>Bacteria</taxon>
        <taxon>Bacillati</taxon>
        <taxon>Bacillota</taxon>
        <taxon>Capillibacterium</taxon>
    </lineage>
</organism>
<dbReference type="GO" id="GO:0015930">
    <property type="term" value="F:glutamate synthase activity"/>
    <property type="evidence" value="ECO:0007669"/>
    <property type="project" value="InterPro"/>
</dbReference>
<sequence>MGLIEEISRTLIDRIADQLLLRLMRDPYVENLWELISTTMKVTPRDLMEIVLRAEKGKPLGRPFGTVYHFSPWQELLFNPVHLVRLPTVDEKSVETKVTLGPKAKRPLELAIPIIISGMSYGGAISKQARFALAKAATAAGTAINTGEGAYIPEERELAAKYIYQYHRGQWPHGNKKEFYTMADMVEIQLGQGAQASAPQTTKADKIDEEFRQIFGLKEGEDAVIASRLPGLKSGEDLKRLVARLKEETGGVPISYKFAASHYLEEEIELALAAGVDVIVIDGAEAGTHAGQPLIADSFGLPTMYALVRAADYLEEKGVRDQVSLIAAGGLLSPDHFLKAMALGADAVYIGTAAVMAMIHTQMVETSPFEPPTQLVLYSGRLKDKLDIDRAAQSLTNYLNSCVAEMVLGTVALGKKALSEVDRRDLCALIPTVAEITGVELGYRRKEAARFPMGEQPARVGEEAQVTH</sequence>
<dbReference type="Pfam" id="PF01645">
    <property type="entry name" value="Glu_synthase"/>
    <property type="match status" value="1"/>
</dbReference>
<name>A0A8J6LI45_9FIRM</name>
<dbReference type="PIRSF" id="PIRSF006429">
    <property type="entry name" value="GOGAT_lg_2"/>
    <property type="match status" value="1"/>
</dbReference>
<keyword evidence="5" id="KW-1185">Reference proteome</keyword>
<dbReference type="SUPFAM" id="SSF51395">
    <property type="entry name" value="FMN-linked oxidoreductases"/>
    <property type="match status" value="1"/>
</dbReference>
<evidence type="ECO:0000256" key="1">
    <source>
        <dbReference type="ARBA" id="ARBA00009716"/>
    </source>
</evidence>
<dbReference type="InterPro" id="IPR013785">
    <property type="entry name" value="Aldolase_TIM"/>
</dbReference>
<dbReference type="PANTHER" id="PTHR43819">
    <property type="entry name" value="ARCHAEAL-TYPE GLUTAMATE SYNTHASE [NADPH]"/>
    <property type="match status" value="1"/>
</dbReference>
<dbReference type="GO" id="GO:0006537">
    <property type="term" value="P:glutamate biosynthetic process"/>
    <property type="evidence" value="ECO:0007669"/>
    <property type="project" value="InterPro"/>
</dbReference>
<dbReference type="InterPro" id="IPR024188">
    <property type="entry name" value="GltB"/>
</dbReference>
<dbReference type="EMBL" id="JAAKDE010000003">
    <property type="protein sequence ID" value="MBA2132256.1"/>
    <property type="molecule type" value="Genomic_DNA"/>
</dbReference>
<dbReference type="PANTHER" id="PTHR43819:SF1">
    <property type="entry name" value="ARCHAEAL-TYPE GLUTAMATE SYNTHASE [NADPH]"/>
    <property type="match status" value="1"/>
</dbReference>
<evidence type="ECO:0000313" key="4">
    <source>
        <dbReference type="EMBL" id="MBA2132256.1"/>
    </source>
</evidence>
<evidence type="ECO:0000313" key="5">
    <source>
        <dbReference type="Proteomes" id="UP000657177"/>
    </source>
</evidence>
<protein>
    <submittedName>
        <fullName evidence="4">FMN-binding glutamate synthase family protein</fullName>
    </submittedName>
</protein>
<dbReference type="Gene3D" id="3.20.20.70">
    <property type="entry name" value="Aldolase class I"/>
    <property type="match status" value="1"/>
</dbReference>
<accession>A0A8J6LI45</accession>
<feature type="domain" description="Glutamate synthase" evidence="3">
    <location>
        <begin position="100"/>
        <end position="407"/>
    </location>
</feature>
<evidence type="ECO:0000259" key="3">
    <source>
        <dbReference type="Pfam" id="PF01645"/>
    </source>
</evidence>
<comment type="similarity">
    <text evidence="1 2">Belongs to the glutamate synthase family.</text>
</comment>
<dbReference type="CDD" id="cd02808">
    <property type="entry name" value="GltS_FMN"/>
    <property type="match status" value="1"/>
</dbReference>
<gene>
    <name evidence="4" type="ORF">G5B42_01650</name>
</gene>
<dbReference type="AlphaFoldDB" id="A0A8J6LI45"/>
<dbReference type="InterPro" id="IPR002932">
    <property type="entry name" value="Glu_synthdom"/>
</dbReference>